<reference evidence="1" key="1">
    <citation type="journal article" date="2007" name="PLoS Biol.">
        <title>Rate of evolution in brain-expressed genes in humans and other primates.</title>
        <authorList>
            <person name="Wang H.-Y."/>
            <person name="Chien H.-C."/>
            <person name="Osada N."/>
            <person name="Hashimoto K."/>
            <person name="Sugano S."/>
            <person name="Gojobori T."/>
            <person name="Chou C.-K."/>
            <person name="Tsai S.-F."/>
            <person name="Wu C.-I."/>
            <person name="Shen C.-K.J."/>
        </authorList>
    </citation>
    <scope>NUCLEOTIDE SEQUENCE</scope>
</reference>
<organism evidence="1">
    <name type="scientific">Macaca fascicularis</name>
    <name type="common">Crab-eating macaque</name>
    <name type="synonym">Cynomolgus monkey</name>
    <dbReference type="NCBI Taxonomy" id="9541"/>
    <lineage>
        <taxon>Eukaryota</taxon>
        <taxon>Metazoa</taxon>
        <taxon>Chordata</taxon>
        <taxon>Craniata</taxon>
        <taxon>Vertebrata</taxon>
        <taxon>Euteleostomi</taxon>
        <taxon>Mammalia</taxon>
        <taxon>Eutheria</taxon>
        <taxon>Euarchontoglires</taxon>
        <taxon>Primates</taxon>
        <taxon>Haplorrhini</taxon>
        <taxon>Catarrhini</taxon>
        <taxon>Cercopithecidae</taxon>
        <taxon>Cercopithecinae</taxon>
        <taxon>Macaca</taxon>
    </lineage>
</organism>
<proteinExistence type="evidence at transcript level"/>
<sequence length="58" mass="6555">MSAQLLQRLQGAFTHGKRLSGRRNFIWQKQEQGGGLPQTFTKPGFIRTYHQGDGLSHS</sequence>
<accession>I7GLT7</accession>
<name>I7GLT7_MACFA</name>
<dbReference type="AlphaFoldDB" id="I7GLT7"/>
<protein>
    <submittedName>
        <fullName evidence="1">Macaca fascicularis brain cDNA clone: QflA-16977, similar to human hypothetical gene supported by AK092066 (LOC400121), mRNA, RefSeq: XM_375018.1</fullName>
    </submittedName>
</protein>
<evidence type="ECO:0000313" key="1">
    <source>
        <dbReference type="EMBL" id="BAE88666.1"/>
    </source>
</evidence>
<dbReference type="EMBL" id="AB171603">
    <property type="protein sequence ID" value="BAE88666.1"/>
    <property type="molecule type" value="mRNA"/>
</dbReference>